<sequence length="450" mass="45747">MTRNRARRATRTRLLAVAVVALVSVTAATTGIAARNSGSGITIVAQFADASPLLVGNDVKANGVTIGHVAAMNVVNGRLAGVALTLDRSALPVHVDARVTIKPVSLLGERYVDLERGSAAAPEIGDGGLLPANQTGTEPDLYQVLNTVDQPTGSALSALVTMLGEGMRGNGSDAAATIGVLQSAMRDTDGLARLLDQQNDVLNSLVERLQPVASALADDNGRTLDGLINSARQLTSTAAADHQQLEQSLAELPATFNQARATLAQLTGTANATVPTLAAIRPTTDQLTAISQELGTFADAADPALASARPVLEHARELLAQAGPVADELRMAAPSLRSVAANARPLVTSLTANLGTVLDFVRNWALTTNGHDGVSHYFRAMVTINPDAVTGLLPGGAPNAAPSPAPGPGAAAPPAPPNGLLAPQSSDGSATGLTQNQESGALQLLLGGGQ</sequence>
<evidence type="ECO:0000313" key="5">
    <source>
        <dbReference type="Proteomes" id="UP000715441"/>
    </source>
</evidence>
<evidence type="ECO:0000313" key="4">
    <source>
        <dbReference type="EMBL" id="NKQ57738.1"/>
    </source>
</evidence>
<name>A0ABX1JDC6_9PSEU</name>
<feature type="region of interest" description="Disordered" evidence="1">
    <location>
        <begin position="395"/>
        <end position="450"/>
    </location>
</feature>
<evidence type="ECO:0000259" key="3">
    <source>
        <dbReference type="Pfam" id="PF02470"/>
    </source>
</evidence>
<accession>A0ABX1JDC6</accession>
<feature type="compositionally biased region" description="Polar residues" evidence="1">
    <location>
        <begin position="424"/>
        <end position="439"/>
    </location>
</feature>
<feature type="chain" id="PRO_5047425877" evidence="2">
    <location>
        <begin position="34"/>
        <end position="450"/>
    </location>
</feature>
<dbReference type="Proteomes" id="UP000715441">
    <property type="component" value="Unassembled WGS sequence"/>
</dbReference>
<dbReference type="RefSeq" id="WP_168520900.1">
    <property type="nucleotide sequence ID" value="NZ_JAAXLS010000041.1"/>
</dbReference>
<dbReference type="PANTHER" id="PTHR33371:SF4">
    <property type="entry name" value="INTERMEMBRANE PHOSPHOLIPID TRANSPORT SYSTEM BINDING PROTEIN MLAD"/>
    <property type="match status" value="1"/>
</dbReference>
<reference evidence="4 5" key="1">
    <citation type="submission" date="2020-04" db="EMBL/GenBank/DDBJ databases">
        <title>Novel species.</title>
        <authorList>
            <person name="Teo W.F.A."/>
            <person name="Lipun K."/>
            <person name="Srisuk N."/>
            <person name="Duangmal K."/>
        </authorList>
    </citation>
    <scope>NUCLEOTIDE SEQUENCE [LARGE SCALE GENOMIC DNA]</scope>
    <source>
        <strain evidence="4 5">K13G38</strain>
    </source>
</reference>
<dbReference type="Pfam" id="PF02470">
    <property type="entry name" value="MlaD"/>
    <property type="match status" value="1"/>
</dbReference>
<evidence type="ECO:0000256" key="1">
    <source>
        <dbReference type="SAM" id="MobiDB-lite"/>
    </source>
</evidence>
<dbReference type="InterPro" id="IPR003399">
    <property type="entry name" value="Mce/MlaD"/>
</dbReference>
<feature type="domain" description="Mce/MlaD" evidence="3">
    <location>
        <begin position="40"/>
        <end position="117"/>
    </location>
</feature>
<comment type="caution">
    <text evidence="4">The sequence shown here is derived from an EMBL/GenBank/DDBJ whole genome shotgun (WGS) entry which is preliminary data.</text>
</comment>
<organism evidence="4 5">
    <name type="scientific">Amycolatopsis acididurans</name>
    <dbReference type="NCBI Taxonomy" id="2724524"/>
    <lineage>
        <taxon>Bacteria</taxon>
        <taxon>Bacillati</taxon>
        <taxon>Actinomycetota</taxon>
        <taxon>Actinomycetes</taxon>
        <taxon>Pseudonocardiales</taxon>
        <taxon>Pseudonocardiaceae</taxon>
        <taxon>Amycolatopsis</taxon>
    </lineage>
</organism>
<protein>
    <submittedName>
        <fullName evidence="4">MCE family protein</fullName>
    </submittedName>
</protein>
<keyword evidence="2" id="KW-0732">Signal</keyword>
<feature type="signal peptide" evidence="2">
    <location>
        <begin position="1"/>
        <end position="33"/>
    </location>
</feature>
<dbReference type="PANTHER" id="PTHR33371">
    <property type="entry name" value="INTERMEMBRANE PHOSPHOLIPID TRANSPORT SYSTEM BINDING PROTEIN MLAD-RELATED"/>
    <property type="match status" value="1"/>
</dbReference>
<dbReference type="EMBL" id="JAAXLS010000041">
    <property type="protein sequence ID" value="NKQ57738.1"/>
    <property type="molecule type" value="Genomic_DNA"/>
</dbReference>
<keyword evidence="5" id="KW-1185">Reference proteome</keyword>
<dbReference type="InterPro" id="IPR052336">
    <property type="entry name" value="MlaD_Phospholipid_Transporter"/>
</dbReference>
<gene>
    <name evidence="4" type="ORF">HFP15_33240</name>
</gene>
<proteinExistence type="predicted"/>
<feature type="compositionally biased region" description="Pro residues" evidence="1">
    <location>
        <begin position="401"/>
        <end position="417"/>
    </location>
</feature>
<evidence type="ECO:0000256" key="2">
    <source>
        <dbReference type="SAM" id="SignalP"/>
    </source>
</evidence>
<feature type="compositionally biased region" description="Low complexity" evidence="1">
    <location>
        <begin position="440"/>
        <end position="450"/>
    </location>
</feature>